<organism evidence="1 2">
    <name type="scientific">Rangifer tarandus platyrhynchus</name>
    <name type="common">Svalbard reindeer</name>
    <dbReference type="NCBI Taxonomy" id="3082113"/>
    <lineage>
        <taxon>Eukaryota</taxon>
        <taxon>Metazoa</taxon>
        <taxon>Chordata</taxon>
        <taxon>Craniata</taxon>
        <taxon>Vertebrata</taxon>
        <taxon>Euteleostomi</taxon>
        <taxon>Mammalia</taxon>
        <taxon>Eutheria</taxon>
        <taxon>Laurasiatheria</taxon>
        <taxon>Artiodactyla</taxon>
        <taxon>Ruminantia</taxon>
        <taxon>Pecora</taxon>
        <taxon>Cervidae</taxon>
        <taxon>Odocoileinae</taxon>
        <taxon>Rangifer</taxon>
    </lineage>
</organism>
<sequence length="108" mass="12000">MLNLISYCSVAHSWATGQTRLFVTPWAIACQTSLSLTISQFVQVQVHCFVDTIQPSHLLTANSLEKTLMLGKIEDGRRGHQRPLTPSSSAFNFSQLRGFSNESSVCIR</sequence>
<evidence type="ECO:0000313" key="2">
    <source>
        <dbReference type="Proteomes" id="UP001176941"/>
    </source>
</evidence>
<evidence type="ECO:0008006" key="3">
    <source>
        <dbReference type="Google" id="ProtNLM"/>
    </source>
</evidence>
<protein>
    <recommendedName>
        <fullName evidence="3">Secreted protein</fullName>
    </recommendedName>
</protein>
<dbReference type="EMBL" id="OX459950">
    <property type="protein sequence ID" value="CAI9156248.1"/>
    <property type="molecule type" value="Genomic_DNA"/>
</dbReference>
<keyword evidence="2" id="KW-1185">Reference proteome</keyword>
<accession>A0ABN8Y3V0</accession>
<name>A0ABN8Y3V0_RANTA</name>
<reference evidence="1" key="1">
    <citation type="submission" date="2023-04" db="EMBL/GenBank/DDBJ databases">
        <authorList>
            <consortium name="ELIXIR-Norway"/>
        </authorList>
    </citation>
    <scope>NUCLEOTIDE SEQUENCE [LARGE SCALE GENOMIC DNA]</scope>
</reference>
<gene>
    <name evidence="1" type="ORF">MRATA1EN1_LOCUS5210</name>
</gene>
<proteinExistence type="predicted"/>
<evidence type="ECO:0000313" key="1">
    <source>
        <dbReference type="EMBL" id="CAI9156248.1"/>
    </source>
</evidence>
<dbReference type="Proteomes" id="UP001176941">
    <property type="component" value="Chromosome 14"/>
</dbReference>